<keyword evidence="4" id="KW-0732">Signal</keyword>
<evidence type="ECO:0000256" key="2">
    <source>
        <dbReference type="ARBA" id="ARBA00005182"/>
    </source>
</evidence>
<name>A0A1P8N262_9RHOB</name>
<evidence type="ECO:0000313" key="8">
    <source>
        <dbReference type="EMBL" id="APX14279.1"/>
    </source>
</evidence>
<evidence type="ECO:0000256" key="4">
    <source>
        <dbReference type="ARBA" id="ARBA00022729"/>
    </source>
</evidence>
<keyword evidence="6" id="KW-0016">Alginate biosynthesis</keyword>
<dbReference type="KEGG" id="tom:BWR18_20740"/>
<feature type="domain" description="AlgX/AlgJ SGNH hydrolase-like" evidence="7">
    <location>
        <begin position="3"/>
        <end position="169"/>
    </location>
</feature>
<dbReference type="OrthoDB" id="5657087at2"/>
<evidence type="ECO:0000259" key="7">
    <source>
        <dbReference type="Pfam" id="PF16822"/>
    </source>
</evidence>
<keyword evidence="9" id="KW-1185">Reference proteome</keyword>
<gene>
    <name evidence="8" type="ORF">BWR18_20740</name>
</gene>
<evidence type="ECO:0000313" key="9">
    <source>
        <dbReference type="Proteomes" id="UP000186336"/>
    </source>
</evidence>
<geneLocation type="plasmid" evidence="8 9">
    <name>pDOK1-4-5</name>
</geneLocation>
<sequence length="296" mass="30621">MVVADALVDLRAAELAGERPFFEADHRPTANGARILAQSVAAALNKHAALSGAQTTEFTSVPGDKQTVPSAMRASLQTACLTELPAVATQAFATTADQLGAPADMQVVVGTEVTDTAELNLPGFLSEATGLRTLSYGVPMGGAFAAMSTYLTSQDFQTAPPRVLVWEVPVTASLGQYGDQPIKELIAAAGANCAAALTVRADKATGVLTADLSSAQLTDRSTLSFNTGGTAVAAVRFDFVGKDGLARSRSIYRHDGQVLTGQFYIPVGGLAEHGPKSLRISGSSEFGATPQLNVCF</sequence>
<protein>
    <recommendedName>
        <fullName evidence="7">AlgX/AlgJ SGNH hydrolase-like domain-containing protein</fullName>
    </recommendedName>
</protein>
<dbReference type="GO" id="GO:0042597">
    <property type="term" value="C:periplasmic space"/>
    <property type="evidence" value="ECO:0007669"/>
    <property type="project" value="UniProtKB-SubCell"/>
</dbReference>
<evidence type="ECO:0000256" key="1">
    <source>
        <dbReference type="ARBA" id="ARBA00004418"/>
    </source>
</evidence>
<dbReference type="Pfam" id="PF16822">
    <property type="entry name" value="ALGX"/>
    <property type="match status" value="1"/>
</dbReference>
<comment type="pathway">
    <text evidence="2">Glycan biosynthesis; alginate biosynthesis.</text>
</comment>
<proteinExistence type="predicted"/>
<dbReference type="UniPathway" id="UPA00286"/>
<comment type="subcellular location">
    <subcellularLocation>
        <location evidence="1">Periplasm</location>
    </subcellularLocation>
</comment>
<dbReference type="Proteomes" id="UP000186336">
    <property type="component" value="Plasmid pDOK1-4-5"/>
</dbReference>
<keyword evidence="3" id="KW-0808">Transferase</keyword>
<keyword evidence="5" id="KW-0574">Periplasm</keyword>
<dbReference type="EMBL" id="CP019317">
    <property type="protein sequence ID" value="APX14279.1"/>
    <property type="molecule type" value="Genomic_DNA"/>
</dbReference>
<organism evidence="8 9">
    <name type="scientific">Tateyamaria omphalii</name>
    <dbReference type="NCBI Taxonomy" id="299262"/>
    <lineage>
        <taxon>Bacteria</taxon>
        <taxon>Pseudomonadati</taxon>
        <taxon>Pseudomonadota</taxon>
        <taxon>Alphaproteobacteria</taxon>
        <taxon>Rhodobacterales</taxon>
        <taxon>Roseobacteraceae</taxon>
        <taxon>Tateyamaria</taxon>
    </lineage>
</organism>
<keyword evidence="8" id="KW-0614">Plasmid</keyword>
<evidence type="ECO:0000256" key="3">
    <source>
        <dbReference type="ARBA" id="ARBA00022679"/>
    </source>
</evidence>
<reference evidence="8 9" key="1">
    <citation type="submission" date="2017-01" db="EMBL/GenBank/DDBJ databases">
        <title>Complete genome of Tateyamaria omphalii DOK1-4 isolated from seawater in Dokdo.</title>
        <authorList>
            <person name="Kim J.H."/>
            <person name="Chi W.-J."/>
        </authorList>
    </citation>
    <scope>NUCLEOTIDE SEQUENCE [LARGE SCALE GENOMIC DNA]</scope>
    <source>
        <strain evidence="8 9">DOK1-4</strain>
        <plasmid evidence="8 9">pDOK1-4-5</plasmid>
    </source>
</reference>
<dbReference type="InterPro" id="IPR031811">
    <property type="entry name" value="ALGX/ALGJ_SGNH-like"/>
</dbReference>
<accession>A0A1P8N262</accession>
<evidence type="ECO:0000256" key="6">
    <source>
        <dbReference type="ARBA" id="ARBA00022841"/>
    </source>
</evidence>
<evidence type="ECO:0000256" key="5">
    <source>
        <dbReference type="ARBA" id="ARBA00022764"/>
    </source>
</evidence>
<dbReference type="GO" id="GO:0016740">
    <property type="term" value="F:transferase activity"/>
    <property type="evidence" value="ECO:0007669"/>
    <property type="project" value="UniProtKB-KW"/>
</dbReference>
<dbReference type="AlphaFoldDB" id="A0A1P8N262"/>
<dbReference type="GO" id="GO:0042121">
    <property type="term" value="P:alginic acid biosynthetic process"/>
    <property type="evidence" value="ECO:0007669"/>
    <property type="project" value="UniProtKB-UniPathway"/>
</dbReference>